<dbReference type="EMBL" id="AUBJ02000001">
    <property type="protein sequence ID" value="MCP2331803.1"/>
    <property type="molecule type" value="Genomic_DNA"/>
</dbReference>
<dbReference type="PANTHER" id="PTHR43861:SF1">
    <property type="entry name" value="TRANS-ACONITATE 2-METHYLTRANSFERASE"/>
    <property type="match status" value="1"/>
</dbReference>
<keyword evidence="2" id="KW-0489">Methyltransferase</keyword>
<dbReference type="PANTHER" id="PTHR43861">
    <property type="entry name" value="TRANS-ACONITATE 2-METHYLTRANSFERASE-RELATED"/>
    <property type="match status" value="1"/>
</dbReference>
<evidence type="ECO:0000313" key="3">
    <source>
        <dbReference type="Proteomes" id="UP000791080"/>
    </source>
</evidence>
<reference evidence="2 3" key="1">
    <citation type="submission" date="2022-06" db="EMBL/GenBank/DDBJ databases">
        <title>Genomic Encyclopedia of Type Strains, Phase I: the one thousand microbial genomes (KMG-I) project.</title>
        <authorList>
            <person name="Kyrpides N."/>
        </authorList>
    </citation>
    <scope>NUCLEOTIDE SEQUENCE [LARGE SCALE GENOMIC DNA]</scope>
    <source>
        <strain evidence="2 3">DSM 43889</strain>
    </source>
</reference>
<evidence type="ECO:0000259" key="1">
    <source>
        <dbReference type="Pfam" id="PF08241"/>
    </source>
</evidence>
<dbReference type="CDD" id="cd02440">
    <property type="entry name" value="AdoMet_MTases"/>
    <property type="match status" value="1"/>
</dbReference>
<dbReference type="InterPro" id="IPR029063">
    <property type="entry name" value="SAM-dependent_MTases_sf"/>
</dbReference>
<gene>
    <name evidence="2" type="ORF">G443_002073</name>
</gene>
<dbReference type="SUPFAM" id="SSF53335">
    <property type="entry name" value="S-adenosyl-L-methionine-dependent methyltransferases"/>
    <property type="match status" value="1"/>
</dbReference>
<name>A0ABT1JHA5_ACTCY</name>
<sequence>MPDTAWNAALYDERHGFVSSHGRELLDLVDPQPGEHVLDVGCGTGDHVAALTGRGAHAVGLDSSPEMVGRARRKYPALHFVTGDLLGVRPEDLAPLPGSGAEAILSNATLHWIPQAPQAAAALFRLLRPAGRLVAELGGAGNVATIVSEAERLRADERLPPADSPWYFPTLAGWALVLETAGFEVRAAWHFERPTPLDGDDGLATWVRMFGGHLLAGVPDPDAFLHALQGRLRGTLGREGRWYADYRRLRVVAVRPS</sequence>
<keyword evidence="3" id="KW-1185">Reference proteome</keyword>
<feature type="domain" description="Methyltransferase type 11" evidence="1">
    <location>
        <begin position="38"/>
        <end position="134"/>
    </location>
</feature>
<organism evidence="2 3">
    <name type="scientific">Actinoalloteichus caeruleus DSM 43889</name>
    <dbReference type="NCBI Taxonomy" id="1120930"/>
    <lineage>
        <taxon>Bacteria</taxon>
        <taxon>Bacillati</taxon>
        <taxon>Actinomycetota</taxon>
        <taxon>Actinomycetes</taxon>
        <taxon>Pseudonocardiales</taxon>
        <taxon>Pseudonocardiaceae</taxon>
        <taxon>Actinoalloteichus</taxon>
        <taxon>Actinoalloteichus cyanogriseus</taxon>
    </lineage>
</organism>
<dbReference type="GO" id="GO:0032259">
    <property type="term" value="P:methylation"/>
    <property type="evidence" value="ECO:0007669"/>
    <property type="project" value="UniProtKB-KW"/>
</dbReference>
<dbReference type="GO" id="GO:0008168">
    <property type="term" value="F:methyltransferase activity"/>
    <property type="evidence" value="ECO:0007669"/>
    <property type="project" value="UniProtKB-KW"/>
</dbReference>
<dbReference type="Gene3D" id="3.40.50.150">
    <property type="entry name" value="Vaccinia Virus protein VP39"/>
    <property type="match status" value="1"/>
</dbReference>
<proteinExistence type="predicted"/>
<dbReference type="InterPro" id="IPR013216">
    <property type="entry name" value="Methyltransf_11"/>
</dbReference>
<protein>
    <submittedName>
        <fullName evidence="2">Trans-aconitate methyltransferase</fullName>
    </submittedName>
</protein>
<comment type="caution">
    <text evidence="2">The sequence shown here is derived from an EMBL/GenBank/DDBJ whole genome shotgun (WGS) entry which is preliminary data.</text>
</comment>
<dbReference type="Pfam" id="PF08241">
    <property type="entry name" value="Methyltransf_11"/>
    <property type="match status" value="1"/>
</dbReference>
<dbReference type="RefSeq" id="WP_026418292.1">
    <property type="nucleotide sequence ID" value="NZ_AUBJ02000001.1"/>
</dbReference>
<keyword evidence="2" id="KW-0808">Transferase</keyword>
<accession>A0ABT1JHA5</accession>
<dbReference type="Proteomes" id="UP000791080">
    <property type="component" value="Unassembled WGS sequence"/>
</dbReference>
<evidence type="ECO:0000313" key="2">
    <source>
        <dbReference type="EMBL" id="MCP2331803.1"/>
    </source>
</evidence>